<reference evidence="2" key="1">
    <citation type="journal article" date="2014" name="Int. J. Syst. Evol. Microbiol.">
        <title>Complete genome sequence of Corynebacterium casei LMG S-19264T (=DSM 44701T), isolated from a smear-ripened cheese.</title>
        <authorList>
            <consortium name="US DOE Joint Genome Institute (JGI-PGF)"/>
            <person name="Walter F."/>
            <person name="Albersmeier A."/>
            <person name="Kalinowski J."/>
            <person name="Ruckert C."/>
        </authorList>
    </citation>
    <scope>NUCLEOTIDE SEQUENCE</scope>
    <source>
        <strain evidence="2">VKM Ac-1020</strain>
    </source>
</reference>
<feature type="region of interest" description="Disordered" evidence="1">
    <location>
        <begin position="1"/>
        <end position="24"/>
    </location>
</feature>
<gene>
    <name evidence="2" type="ORF">GCM10017576_10380</name>
</gene>
<evidence type="ECO:0000313" key="3">
    <source>
        <dbReference type="Proteomes" id="UP001142462"/>
    </source>
</evidence>
<evidence type="ECO:0000313" key="2">
    <source>
        <dbReference type="EMBL" id="GLJ60909.1"/>
    </source>
</evidence>
<name>A0A9W6LVM8_9MICO</name>
<comment type="caution">
    <text evidence="2">The sequence shown here is derived from an EMBL/GenBank/DDBJ whole genome shotgun (WGS) entry which is preliminary data.</text>
</comment>
<feature type="compositionally biased region" description="Basic and acidic residues" evidence="1">
    <location>
        <begin position="1"/>
        <end position="17"/>
    </location>
</feature>
<dbReference type="Proteomes" id="UP001142462">
    <property type="component" value="Unassembled WGS sequence"/>
</dbReference>
<accession>A0A9W6LVM8</accession>
<sequence length="130" mass="13816">MPSRPRDGEAGPTERSRTVSTTADTLAQRCERLREPVTQLTAVSIGAAVSPTGIAEALVAAREVQAILEDDSSGIEPGAFADWLPTARSTVRGMVEALERGDAAESYRLFTDQSTGFYRLALGCAGFPGW</sequence>
<reference evidence="2" key="2">
    <citation type="submission" date="2023-01" db="EMBL/GenBank/DDBJ databases">
        <authorList>
            <person name="Sun Q."/>
            <person name="Evtushenko L."/>
        </authorList>
    </citation>
    <scope>NUCLEOTIDE SEQUENCE</scope>
    <source>
        <strain evidence="2">VKM Ac-1020</strain>
    </source>
</reference>
<protein>
    <submittedName>
        <fullName evidence="2">Uncharacterized protein</fullName>
    </submittedName>
</protein>
<dbReference type="EMBL" id="BSEJ01000003">
    <property type="protein sequence ID" value="GLJ60909.1"/>
    <property type="molecule type" value="Genomic_DNA"/>
</dbReference>
<proteinExistence type="predicted"/>
<evidence type="ECO:0000256" key="1">
    <source>
        <dbReference type="SAM" id="MobiDB-lite"/>
    </source>
</evidence>
<organism evidence="2 3">
    <name type="scientific">Microbacterium barkeri</name>
    <dbReference type="NCBI Taxonomy" id="33917"/>
    <lineage>
        <taxon>Bacteria</taxon>
        <taxon>Bacillati</taxon>
        <taxon>Actinomycetota</taxon>
        <taxon>Actinomycetes</taxon>
        <taxon>Micrococcales</taxon>
        <taxon>Microbacteriaceae</taxon>
        <taxon>Microbacterium</taxon>
    </lineage>
</organism>
<keyword evidence="3" id="KW-1185">Reference proteome</keyword>
<dbReference type="AlphaFoldDB" id="A0A9W6LVM8"/>